<accession>A0A937FD87</accession>
<dbReference type="CDD" id="cd16015">
    <property type="entry name" value="LTA_synthase"/>
    <property type="match status" value="1"/>
</dbReference>
<dbReference type="Gene3D" id="3.40.720.10">
    <property type="entry name" value="Alkaline Phosphatase, subunit A"/>
    <property type="match status" value="1"/>
</dbReference>
<evidence type="ECO:0000256" key="6">
    <source>
        <dbReference type="ARBA" id="ARBA00022989"/>
    </source>
</evidence>
<dbReference type="PIRSF" id="PIRSF005091">
    <property type="entry name" value="Mmb_sulf_HI1246"/>
    <property type="match status" value="1"/>
</dbReference>
<sequence length="615" mass="71228">MLAYNTNKEKRFLGTFRDTIKDIVHNKYFIITFILIFFKSILFMALISDDKANGINPMRVFYSYPPFLVYFSFILIFLSFGFLFSKKGQAVSFLILNVIFTIFVIGDLWYFRSNSSFISLYMLKMTSNLDNLGSSIISMVRLVDLAFIIDIVILLIMIIRDKQIKVKRNLVAFLIAFILPILYLTYAHIKIDTYNKGFENQMIFRKSWSPNQTISNLTPIGYHIFDSYNYYKESKPYELSSEEKKQTEDWFSKKKENLPDNKYFNSMQGKNVLIIQWESLENFVIGQKVNGQEITPNLNRILKNSYYFDNFHEQTWNGTSSDGEIITNTSTLPVREGATAFRYPGNQYQYSFPNIFKNMGYSTFASHPDKGSYWNWMPVLKSVGYQKTADSTNYNIDEVINLGISDRSYLSQYADKLKELKAPFLSYTVTLTSHSPFELPEADKTLKLPSNLENTKLGGYFQCINYTDKYIGDFFDKLDKEGILKNTVVVIYGDHEGVHKFYGDEVQKTSGLEPWMKENNREVPLIIYNDSISGEVKHVQGGQVDTLPTVAYLFGVNLDKDSNKTVGRNLLNTNKDFTVLETREFVGTESYKGEKEDMLKAIDLSDKLIRANYYK</sequence>
<dbReference type="InterPro" id="IPR050448">
    <property type="entry name" value="OpgB/LTA_synthase_biosynth"/>
</dbReference>
<comment type="pathway">
    <text evidence="2">Cell wall biogenesis; lipoteichoic acid biosynthesis.</text>
</comment>
<evidence type="ECO:0000313" key="14">
    <source>
        <dbReference type="Proteomes" id="UP000623681"/>
    </source>
</evidence>
<keyword evidence="9" id="KW-0479">Metal-binding</keyword>
<feature type="domain" description="Sulfatase N-terminal" evidence="12">
    <location>
        <begin position="270"/>
        <end position="556"/>
    </location>
</feature>
<keyword evidence="9" id="KW-0464">Manganese</keyword>
<evidence type="ECO:0000256" key="2">
    <source>
        <dbReference type="ARBA" id="ARBA00004936"/>
    </source>
</evidence>
<dbReference type="AlphaFoldDB" id="A0A937FD87"/>
<feature type="binding site" evidence="9">
    <location>
        <position position="434"/>
    </location>
    <ligand>
        <name>substrate</name>
    </ligand>
</feature>
<feature type="transmembrane region" description="Helical" evidence="11">
    <location>
        <begin position="132"/>
        <end position="158"/>
    </location>
</feature>
<keyword evidence="7 11" id="KW-0472">Membrane</keyword>
<dbReference type="RefSeq" id="WP_202766474.1">
    <property type="nucleotide sequence ID" value="NZ_JAESWA010000017.1"/>
</dbReference>
<evidence type="ECO:0000256" key="1">
    <source>
        <dbReference type="ARBA" id="ARBA00004651"/>
    </source>
</evidence>
<keyword evidence="6 11" id="KW-1133">Transmembrane helix</keyword>
<feature type="transmembrane region" description="Helical" evidence="11">
    <location>
        <begin position="28"/>
        <end position="47"/>
    </location>
</feature>
<dbReference type="GO" id="GO:0046872">
    <property type="term" value="F:metal ion binding"/>
    <property type="evidence" value="ECO:0007669"/>
    <property type="project" value="UniProtKB-KW"/>
</dbReference>
<feature type="transmembrane region" description="Helical" evidence="11">
    <location>
        <begin position="67"/>
        <end position="84"/>
    </location>
</feature>
<evidence type="ECO:0000256" key="9">
    <source>
        <dbReference type="PIRSR" id="PIRSR005091-2"/>
    </source>
</evidence>
<evidence type="ECO:0000256" key="3">
    <source>
        <dbReference type="ARBA" id="ARBA00009983"/>
    </source>
</evidence>
<feature type="binding site" evidence="10">
    <location>
        <position position="494"/>
    </location>
    <ligand>
        <name>Mn(2+)</name>
        <dbReference type="ChEBI" id="CHEBI:29035"/>
    </ligand>
</feature>
<proteinExistence type="inferred from homology"/>
<dbReference type="Gene3D" id="3.30.1120.170">
    <property type="match status" value="1"/>
</dbReference>
<dbReference type="InterPro" id="IPR000917">
    <property type="entry name" value="Sulfatase_N"/>
</dbReference>
<keyword evidence="5 11" id="KW-0812">Transmembrane</keyword>
<dbReference type="GO" id="GO:0005886">
    <property type="term" value="C:plasma membrane"/>
    <property type="evidence" value="ECO:0007669"/>
    <property type="project" value="UniProtKB-SubCell"/>
</dbReference>
<gene>
    <name evidence="13" type="ORF">JK634_04740</name>
</gene>
<evidence type="ECO:0000256" key="10">
    <source>
        <dbReference type="PIRSR" id="PIRSR005091-3"/>
    </source>
</evidence>
<comment type="similarity">
    <text evidence="3">Belongs to the LTA synthase family.</text>
</comment>
<evidence type="ECO:0000256" key="11">
    <source>
        <dbReference type="SAM" id="Phobius"/>
    </source>
</evidence>
<dbReference type="EMBL" id="JAESWA010000017">
    <property type="protein sequence ID" value="MBL4931103.1"/>
    <property type="molecule type" value="Genomic_DNA"/>
</dbReference>
<feature type="transmembrane region" description="Helical" evidence="11">
    <location>
        <begin position="170"/>
        <end position="189"/>
    </location>
</feature>
<keyword evidence="14" id="KW-1185">Reference proteome</keyword>
<keyword evidence="4" id="KW-1003">Cell membrane</keyword>
<comment type="caution">
    <text evidence="13">The sequence shown here is derived from an EMBL/GenBank/DDBJ whole genome shotgun (WGS) entry which is preliminary data.</text>
</comment>
<reference evidence="13" key="1">
    <citation type="submission" date="2021-01" db="EMBL/GenBank/DDBJ databases">
        <title>Genome public.</title>
        <authorList>
            <person name="Liu C."/>
            <person name="Sun Q."/>
        </authorList>
    </citation>
    <scope>NUCLEOTIDE SEQUENCE</scope>
    <source>
        <strain evidence="13">YIM B02565</strain>
    </source>
</reference>
<comment type="subcellular location">
    <subcellularLocation>
        <location evidence="1">Cell membrane</location>
        <topology evidence="1">Multi-pass membrane protein</topology>
    </subcellularLocation>
</comment>
<dbReference type="InterPro" id="IPR017850">
    <property type="entry name" value="Alkaline_phosphatase_core_sf"/>
</dbReference>
<dbReference type="SUPFAM" id="SSF53649">
    <property type="entry name" value="Alkaline phosphatase-like"/>
    <property type="match status" value="1"/>
</dbReference>
<dbReference type="InterPro" id="IPR012160">
    <property type="entry name" value="LtaS-like"/>
</dbReference>
<evidence type="ECO:0000256" key="7">
    <source>
        <dbReference type="ARBA" id="ARBA00023136"/>
    </source>
</evidence>
<evidence type="ECO:0000256" key="4">
    <source>
        <dbReference type="ARBA" id="ARBA00022475"/>
    </source>
</evidence>
<evidence type="ECO:0000313" key="13">
    <source>
        <dbReference type="EMBL" id="MBL4931103.1"/>
    </source>
</evidence>
<evidence type="ECO:0000256" key="8">
    <source>
        <dbReference type="PIRSR" id="PIRSR005091-1"/>
    </source>
</evidence>
<name>A0A937FD87_9CLOT</name>
<feature type="active site" evidence="8">
    <location>
        <position position="320"/>
    </location>
</feature>
<protein>
    <submittedName>
        <fullName evidence="13">LTA synthase family protein</fullName>
    </submittedName>
</protein>
<dbReference type="PANTHER" id="PTHR47371:SF3">
    <property type="entry name" value="PHOSPHOGLYCEROL TRANSFERASE I"/>
    <property type="match status" value="1"/>
</dbReference>
<evidence type="ECO:0000256" key="5">
    <source>
        <dbReference type="ARBA" id="ARBA00022692"/>
    </source>
</evidence>
<feature type="binding site" evidence="10">
    <location>
        <position position="495"/>
    </location>
    <ligand>
        <name>Mn(2+)</name>
        <dbReference type="ChEBI" id="CHEBI:29035"/>
    </ligand>
</feature>
<dbReference type="Pfam" id="PF00884">
    <property type="entry name" value="Sulfatase"/>
    <property type="match status" value="1"/>
</dbReference>
<dbReference type="Proteomes" id="UP000623681">
    <property type="component" value="Unassembled WGS sequence"/>
</dbReference>
<organism evidence="13 14">
    <name type="scientific">Clostridium paridis</name>
    <dbReference type="NCBI Taxonomy" id="2803863"/>
    <lineage>
        <taxon>Bacteria</taxon>
        <taxon>Bacillati</taxon>
        <taxon>Bacillota</taxon>
        <taxon>Clostridia</taxon>
        <taxon>Eubacteriales</taxon>
        <taxon>Clostridiaceae</taxon>
        <taxon>Clostridium</taxon>
    </lineage>
</organism>
<feature type="transmembrane region" description="Helical" evidence="11">
    <location>
        <begin position="91"/>
        <end position="112"/>
    </location>
</feature>
<evidence type="ECO:0000259" key="12">
    <source>
        <dbReference type="Pfam" id="PF00884"/>
    </source>
</evidence>
<dbReference type="PANTHER" id="PTHR47371">
    <property type="entry name" value="LIPOTEICHOIC ACID SYNTHASE"/>
    <property type="match status" value="1"/>
</dbReference>
<feature type="binding site" evidence="10">
    <location>
        <position position="278"/>
    </location>
    <ligand>
        <name>Mn(2+)</name>
        <dbReference type="ChEBI" id="CHEBI:29035"/>
    </ligand>
</feature>